<name>M4BBA4_HYAAE</name>
<dbReference type="HOGENOM" id="CLU_414749_0_0_1"/>
<protein>
    <submittedName>
        <fullName evidence="2">RxLR effector candidate protein</fullName>
    </submittedName>
</protein>
<evidence type="ECO:0000313" key="3">
    <source>
        <dbReference type="EnsemblProtists" id="HpaP803566"/>
    </source>
</evidence>
<accession>M4BBA4</accession>
<reference evidence="2" key="2">
    <citation type="journal article" date="2014" name="PLoS Pathog.">
        <title>Expression profiling during arabidopsis/downy mildew interaction reveals a highly-expressed effector that attenuates responses to salicylic acid.</title>
        <authorList>
            <person name="Asai S."/>
            <person name="Rallapalli G."/>
            <person name="Piquerez S.J.M."/>
            <person name="Caillaud M.C."/>
            <person name="Furzer O.J."/>
            <person name="Ishaque N."/>
            <person name="Wirthmueller L."/>
            <person name="Fabro G."/>
            <person name="Shirasu K."/>
            <person name="Jones J.D.G."/>
        </authorList>
    </citation>
    <scope>NUCLEOTIDE SEQUENCE</scope>
    <source>
        <strain evidence="2">Emoy2</strain>
    </source>
</reference>
<sequence length="662" mass="74422">MDDYDYPSIGSKQVWKQKCGSVEWGSANHNGDPNALVSTNLTQPTMQDYCIQFRSADQLADWVYNAAKHQPIQLSLNRGARSEEVRDVLLRQFHRWPAMKLSRAEEQCQELSKQAEKRCQDQVQLYILELGGKLLAGSKALFWLNVLHPMIHTAEVSRQEAQEVLSLFLDELKSVDGVYEKLTTKNAYTWDVLTLPFRFEPLFNGVSMLALAGHEVATNEAVRLVTLFAEQYALAERKKATVPTGLSIVASVGKLAPLKISSFEELPQTLRGCLVQPFAAVTGKWLLVVGEVLEVLKQSLTRRWVSRERAPYEKERKDTIQRILQSDFDRLNHALATDQLYVVSKARKDGLSAVDEPSADENQRITQSSTFLQGNTLTSSLKFDYAYPAWYEPEAHQLGLFSSGELGTGIHNDVEVVKPVLDELEVMRLSCALGMLSTASSHDFEEVLEASDFDDDFARFLRKEVFETDGKCASNGTKVISLFGKQDAVKHELMMMNRWSDTIDNNLKTEDQGIYCVTRQDDNTAEHSLVLFGWIQSYLFQKVRLRDTATSVLRFLSCLSSDMVCCLSTEDVELVEQAVASLKTNHLDVWESFSVASTSSDRKSRRMPSIVNICQRSQERAAEGKWEVARDEAGGCQGLARPQPARVGGTVEGPNVRVHRRS</sequence>
<dbReference type="InParanoid" id="M4BBA4"/>
<dbReference type="Proteomes" id="UP000011713">
    <property type="component" value="Unassembled WGS sequence"/>
</dbReference>
<dbReference type="VEuPathDB" id="FungiDB:HpaG803566"/>
<gene>
    <name evidence="2" type="primary">HaRxLL137b</name>
</gene>
<feature type="region of interest" description="Disordered" evidence="1">
    <location>
        <begin position="637"/>
        <end position="662"/>
    </location>
</feature>
<dbReference type="EnsemblProtists" id="HpaT803566">
    <property type="protein sequence ID" value="HpaP803566"/>
    <property type="gene ID" value="HpaG803566"/>
</dbReference>
<proteinExistence type="evidence at transcript level"/>
<dbReference type="EMBL" id="JH598095">
    <property type="status" value="NOT_ANNOTATED_CDS"/>
    <property type="molecule type" value="Genomic_DNA"/>
</dbReference>
<evidence type="ECO:0000313" key="4">
    <source>
        <dbReference type="Proteomes" id="UP000011713"/>
    </source>
</evidence>
<reference evidence="3" key="3">
    <citation type="submission" date="2015-06" db="UniProtKB">
        <authorList>
            <consortium name="EnsemblProtists"/>
        </authorList>
    </citation>
    <scope>IDENTIFICATION</scope>
    <source>
        <strain evidence="3">Emoy2</strain>
    </source>
</reference>
<dbReference type="EMBL" id="AB922458">
    <property type="protein sequence ID" value="BAP69034.1"/>
    <property type="molecule type" value="mRNA"/>
</dbReference>
<dbReference type="eggNOG" id="ENOG502SQ8I">
    <property type="taxonomic scope" value="Eukaryota"/>
</dbReference>
<evidence type="ECO:0000313" key="2">
    <source>
        <dbReference type="EMBL" id="BAP69034.1"/>
    </source>
</evidence>
<reference evidence="4" key="1">
    <citation type="journal article" date="2010" name="Science">
        <title>Signatures of adaptation to obligate biotrophy in the Hyaloperonospora arabidopsidis genome.</title>
        <authorList>
            <person name="Baxter L."/>
            <person name="Tripathy S."/>
            <person name="Ishaque N."/>
            <person name="Boot N."/>
            <person name="Cabral A."/>
            <person name="Kemen E."/>
            <person name="Thines M."/>
            <person name="Ah-Fong A."/>
            <person name="Anderson R."/>
            <person name="Badejoko W."/>
            <person name="Bittner-Eddy P."/>
            <person name="Boore J.L."/>
            <person name="Chibucos M.C."/>
            <person name="Coates M."/>
            <person name="Dehal P."/>
            <person name="Delehaunty K."/>
            <person name="Dong S."/>
            <person name="Downton P."/>
            <person name="Dumas B."/>
            <person name="Fabro G."/>
            <person name="Fronick C."/>
            <person name="Fuerstenberg S.I."/>
            <person name="Fulton L."/>
            <person name="Gaulin E."/>
            <person name="Govers F."/>
            <person name="Hughes L."/>
            <person name="Humphray S."/>
            <person name="Jiang R.H."/>
            <person name="Judelson H."/>
            <person name="Kamoun S."/>
            <person name="Kyung K."/>
            <person name="Meijer H."/>
            <person name="Minx P."/>
            <person name="Morris P."/>
            <person name="Nelson J."/>
            <person name="Phuntumart V."/>
            <person name="Qutob D."/>
            <person name="Rehmany A."/>
            <person name="Rougon-Cardoso A."/>
            <person name="Ryden P."/>
            <person name="Torto-Alalibo T."/>
            <person name="Studholme D."/>
            <person name="Wang Y."/>
            <person name="Win J."/>
            <person name="Wood J."/>
            <person name="Clifton S.W."/>
            <person name="Rogers J."/>
            <person name="Van den Ackerveken G."/>
            <person name="Jones J.D."/>
            <person name="McDowell J.M."/>
            <person name="Beynon J."/>
            <person name="Tyler B.M."/>
        </authorList>
    </citation>
    <scope>NUCLEOTIDE SEQUENCE [LARGE SCALE GENOMIC DNA]</scope>
    <source>
        <strain evidence="4">Emoy2</strain>
    </source>
</reference>
<dbReference type="AlphaFoldDB" id="M4BBA4"/>
<evidence type="ECO:0000256" key="1">
    <source>
        <dbReference type="SAM" id="MobiDB-lite"/>
    </source>
</evidence>
<organism evidence="3 4">
    <name type="scientific">Hyaloperonospora arabidopsidis (strain Emoy2)</name>
    <name type="common">Downy mildew agent</name>
    <name type="synonym">Peronospora arabidopsidis</name>
    <dbReference type="NCBI Taxonomy" id="559515"/>
    <lineage>
        <taxon>Eukaryota</taxon>
        <taxon>Sar</taxon>
        <taxon>Stramenopiles</taxon>
        <taxon>Oomycota</taxon>
        <taxon>Peronosporomycetes</taxon>
        <taxon>Peronosporales</taxon>
        <taxon>Peronosporaceae</taxon>
        <taxon>Hyaloperonospora</taxon>
    </lineage>
</organism>
<keyword evidence="4" id="KW-1185">Reference proteome</keyword>